<evidence type="ECO:0000313" key="6">
    <source>
        <dbReference type="Proteomes" id="UP000579250"/>
    </source>
</evidence>
<evidence type="ECO:0000259" key="4">
    <source>
        <dbReference type="PROSITE" id="PS50893"/>
    </source>
</evidence>
<dbReference type="SUPFAM" id="SSF52540">
    <property type="entry name" value="P-loop containing nucleoside triphosphate hydrolases"/>
    <property type="match status" value="1"/>
</dbReference>
<keyword evidence="1" id="KW-0813">Transport</keyword>
<dbReference type="AlphaFoldDB" id="A0A846Z9F8"/>
<dbReference type="PANTHER" id="PTHR45772">
    <property type="entry name" value="CONSERVED COMPONENT OF ABC TRANSPORTER FOR NATURAL AMINO ACIDS-RELATED"/>
    <property type="match status" value="1"/>
</dbReference>
<dbReference type="RefSeq" id="WP_067640395.1">
    <property type="nucleotide sequence ID" value="NZ_JAAXPI010000049.1"/>
</dbReference>
<dbReference type="PANTHER" id="PTHR45772:SF1">
    <property type="entry name" value="ABC TRANSPORTER ATP-BINDING PROTEIN"/>
    <property type="match status" value="1"/>
</dbReference>
<accession>A0A846Z9F8</accession>
<keyword evidence="3 5" id="KW-0067">ATP-binding</keyword>
<organism evidence="5 6">
    <name type="scientific">Actinomadura latina</name>
    <dbReference type="NCBI Taxonomy" id="163603"/>
    <lineage>
        <taxon>Bacteria</taxon>
        <taxon>Bacillati</taxon>
        <taxon>Actinomycetota</taxon>
        <taxon>Actinomycetes</taxon>
        <taxon>Streptosporangiales</taxon>
        <taxon>Thermomonosporaceae</taxon>
        <taxon>Actinomadura</taxon>
    </lineage>
</organism>
<dbReference type="PROSITE" id="PS50893">
    <property type="entry name" value="ABC_TRANSPORTER_2"/>
    <property type="match status" value="1"/>
</dbReference>
<dbReference type="InterPro" id="IPR003439">
    <property type="entry name" value="ABC_transporter-like_ATP-bd"/>
</dbReference>
<dbReference type="EMBL" id="JAAXPI010000049">
    <property type="protein sequence ID" value="NKZ07195.1"/>
    <property type="molecule type" value="Genomic_DNA"/>
</dbReference>
<dbReference type="GO" id="GO:0016887">
    <property type="term" value="F:ATP hydrolysis activity"/>
    <property type="evidence" value="ECO:0007669"/>
    <property type="project" value="InterPro"/>
</dbReference>
<proteinExistence type="predicted"/>
<dbReference type="GO" id="GO:0005886">
    <property type="term" value="C:plasma membrane"/>
    <property type="evidence" value="ECO:0007669"/>
    <property type="project" value="TreeGrafter"/>
</dbReference>
<dbReference type="InterPro" id="IPR027417">
    <property type="entry name" value="P-loop_NTPase"/>
</dbReference>
<dbReference type="Pfam" id="PF00005">
    <property type="entry name" value="ABC_tran"/>
    <property type="match status" value="1"/>
</dbReference>
<dbReference type="GO" id="GO:0005524">
    <property type="term" value="F:ATP binding"/>
    <property type="evidence" value="ECO:0007669"/>
    <property type="project" value="UniProtKB-KW"/>
</dbReference>
<protein>
    <submittedName>
        <fullName evidence="5">ABC transporter ATP-binding protein</fullName>
    </submittedName>
</protein>
<sequence length="267" mass="29408">MTDIPTQPILRIRGISLAFGGNQVLKDVTFDAPTGEILALIGPNGAGKSSLLNVLTGVYTPDEGKVEVRTVSGEYRSLLEVPQHRLVEFGVARTFQNLQLVPELTALDNVLLGCHQQMKSGVLSTLVATPRSRREERHHRRVCMETLDYLGLGPVAGREVRKLPYGVNKRVELARALVARPRLLLLDEPAAGLNDEETEEMAKVMRLIRAEGSCTQVLVEHDMNMVMSTADRLVVLNFGRLLTNGSPDEVRNHPEVMSAYLGTALDH</sequence>
<evidence type="ECO:0000256" key="3">
    <source>
        <dbReference type="ARBA" id="ARBA00022840"/>
    </source>
</evidence>
<comment type="caution">
    <text evidence="5">The sequence shown here is derived from an EMBL/GenBank/DDBJ whole genome shotgun (WGS) entry which is preliminary data.</text>
</comment>
<gene>
    <name evidence="5" type="ORF">HGB48_26135</name>
</gene>
<dbReference type="Gene3D" id="3.40.50.300">
    <property type="entry name" value="P-loop containing nucleotide triphosphate hydrolases"/>
    <property type="match status" value="1"/>
</dbReference>
<keyword evidence="2" id="KW-0547">Nucleotide-binding</keyword>
<evidence type="ECO:0000256" key="2">
    <source>
        <dbReference type="ARBA" id="ARBA00022741"/>
    </source>
</evidence>
<dbReference type="Proteomes" id="UP000579250">
    <property type="component" value="Unassembled WGS sequence"/>
</dbReference>
<dbReference type="SMART" id="SM00382">
    <property type="entry name" value="AAA"/>
    <property type="match status" value="1"/>
</dbReference>
<dbReference type="InterPro" id="IPR051120">
    <property type="entry name" value="ABC_AA/LPS_Transport"/>
</dbReference>
<dbReference type="InterPro" id="IPR003593">
    <property type="entry name" value="AAA+_ATPase"/>
</dbReference>
<evidence type="ECO:0000313" key="5">
    <source>
        <dbReference type="EMBL" id="NKZ07195.1"/>
    </source>
</evidence>
<dbReference type="Pfam" id="PF12399">
    <property type="entry name" value="BCA_ABC_TP_C"/>
    <property type="match status" value="1"/>
</dbReference>
<name>A0A846Z9F8_9ACTN</name>
<dbReference type="CDD" id="cd03219">
    <property type="entry name" value="ABC_Mj1267_LivG_branched"/>
    <property type="match status" value="1"/>
</dbReference>
<dbReference type="InterPro" id="IPR032823">
    <property type="entry name" value="BCA_ABC_TP_C"/>
</dbReference>
<evidence type="ECO:0000256" key="1">
    <source>
        <dbReference type="ARBA" id="ARBA00022448"/>
    </source>
</evidence>
<dbReference type="FunFam" id="3.40.50.300:FF:000421">
    <property type="entry name" value="Branched-chain amino acid ABC transporter ATP-binding protein"/>
    <property type="match status" value="1"/>
</dbReference>
<reference evidence="5 6" key="1">
    <citation type="submission" date="2020-04" db="EMBL/GenBank/DDBJ databases">
        <title>MicrobeNet Type strains.</title>
        <authorList>
            <person name="Nicholson A.C."/>
        </authorList>
    </citation>
    <scope>NUCLEOTIDE SEQUENCE [LARGE SCALE GENOMIC DNA]</scope>
    <source>
        <strain evidence="5 6">ATCC BAA-277</strain>
    </source>
</reference>
<feature type="domain" description="ABC transporter" evidence="4">
    <location>
        <begin position="10"/>
        <end position="263"/>
    </location>
</feature>
<keyword evidence="6" id="KW-1185">Reference proteome</keyword>